<dbReference type="Proteomes" id="UP000637643">
    <property type="component" value="Unassembled WGS sequence"/>
</dbReference>
<gene>
    <name evidence="2" type="ORF">GCM10010912_38690</name>
</gene>
<comment type="caution">
    <text evidence="2">The sequence shown here is derived from an EMBL/GenBank/DDBJ whole genome shotgun (WGS) entry which is preliminary data.</text>
</comment>
<reference evidence="2" key="1">
    <citation type="journal article" date="2014" name="Int. J. Syst. Evol. Microbiol.">
        <title>Complete genome sequence of Corynebacterium casei LMG S-19264T (=DSM 44701T), isolated from a smear-ripened cheese.</title>
        <authorList>
            <consortium name="US DOE Joint Genome Institute (JGI-PGF)"/>
            <person name="Walter F."/>
            <person name="Albersmeier A."/>
            <person name="Kalinowski J."/>
            <person name="Ruckert C."/>
        </authorList>
    </citation>
    <scope>NUCLEOTIDE SEQUENCE</scope>
    <source>
        <strain evidence="2">CGMCC 1.16134</strain>
    </source>
</reference>
<accession>A0A917FMQ0</accession>
<evidence type="ECO:0000313" key="3">
    <source>
        <dbReference type="Proteomes" id="UP000637643"/>
    </source>
</evidence>
<proteinExistence type="predicted"/>
<keyword evidence="1" id="KW-0732">Signal</keyword>
<name>A0A917FMQ0_9BACL</name>
<evidence type="ECO:0000256" key="1">
    <source>
        <dbReference type="SAM" id="SignalP"/>
    </source>
</evidence>
<reference evidence="2" key="2">
    <citation type="submission" date="2020-09" db="EMBL/GenBank/DDBJ databases">
        <authorList>
            <person name="Sun Q."/>
            <person name="Zhou Y."/>
        </authorList>
    </citation>
    <scope>NUCLEOTIDE SEQUENCE</scope>
    <source>
        <strain evidence="2">CGMCC 1.16134</strain>
    </source>
</reference>
<organism evidence="2 3">
    <name type="scientific">Paenibacillus albidus</name>
    <dbReference type="NCBI Taxonomy" id="2041023"/>
    <lineage>
        <taxon>Bacteria</taxon>
        <taxon>Bacillati</taxon>
        <taxon>Bacillota</taxon>
        <taxon>Bacilli</taxon>
        <taxon>Bacillales</taxon>
        <taxon>Paenibacillaceae</taxon>
        <taxon>Paenibacillus</taxon>
    </lineage>
</organism>
<evidence type="ECO:0000313" key="2">
    <source>
        <dbReference type="EMBL" id="GGF89790.1"/>
    </source>
</evidence>
<feature type="signal peptide" evidence="1">
    <location>
        <begin position="1"/>
        <end position="17"/>
    </location>
</feature>
<dbReference type="RefSeq" id="WP_189027770.1">
    <property type="nucleotide sequence ID" value="NZ_BMKR01000016.1"/>
</dbReference>
<feature type="chain" id="PRO_5039479649" evidence="1">
    <location>
        <begin position="18"/>
        <end position="177"/>
    </location>
</feature>
<keyword evidence="3" id="KW-1185">Reference proteome</keyword>
<sequence length="177" mass="19438">MTIVILLLSLLSPYFDASTQKEPLPEAVIFMQPSVVLAYQDNVPSAAYLNSFESLAGVALYTTQEDLVLTKGEPLRIAPDPWQECLEYQYADMSAGVCGGVVLYVHVTPSQALQYGLDLNGVKLDPARNNLHELLGSPDFVAEDGDVYMRGNVALKIYRNMQTGEWEGIDLFDGNSS</sequence>
<dbReference type="AlphaFoldDB" id="A0A917FMQ0"/>
<dbReference type="EMBL" id="BMKR01000016">
    <property type="protein sequence ID" value="GGF89790.1"/>
    <property type="molecule type" value="Genomic_DNA"/>
</dbReference>
<protein>
    <submittedName>
        <fullName evidence="2">Uncharacterized protein</fullName>
    </submittedName>
</protein>